<sequence length="74" mass="8459">MTPLQEITYNIVKELQDKRAAEHREPVNVSMLDIQRAMNELVKTALNGMVEDGTMSWFSSLNGIPLFKIQKPIK</sequence>
<protein>
    <submittedName>
        <fullName evidence="1">Uncharacterized protein</fullName>
    </submittedName>
</protein>
<organism evidence="1 2">
    <name type="scientific">Lepagella muris</name>
    <dbReference type="NCBI Taxonomy" id="3032870"/>
    <lineage>
        <taxon>Bacteria</taxon>
        <taxon>Pseudomonadati</taxon>
        <taxon>Bacteroidota</taxon>
        <taxon>Bacteroidia</taxon>
        <taxon>Bacteroidales</taxon>
        <taxon>Muribaculaceae</taxon>
        <taxon>Lepagella</taxon>
    </lineage>
</organism>
<dbReference type="Proteomes" id="UP000306319">
    <property type="component" value="Unassembled WGS sequence"/>
</dbReference>
<evidence type="ECO:0000313" key="2">
    <source>
        <dbReference type="Proteomes" id="UP000306319"/>
    </source>
</evidence>
<accession>A0AC61RKU8</accession>
<proteinExistence type="predicted"/>
<gene>
    <name evidence="1" type="ORF">E5331_00620</name>
</gene>
<dbReference type="EMBL" id="SRYB01000001">
    <property type="protein sequence ID" value="TGY80915.1"/>
    <property type="molecule type" value="Genomic_DNA"/>
</dbReference>
<keyword evidence="2" id="KW-1185">Reference proteome</keyword>
<name>A0AC61RKU8_9BACT</name>
<evidence type="ECO:0000313" key="1">
    <source>
        <dbReference type="EMBL" id="TGY80915.1"/>
    </source>
</evidence>
<comment type="caution">
    <text evidence="1">The sequence shown here is derived from an EMBL/GenBank/DDBJ whole genome shotgun (WGS) entry which is preliminary data.</text>
</comment>
<reference evidence="1" key="1">
    <citation type="submission" date="2019-04" db="EMBL/GenBank/DDBJ databases">
        <title>Microbes associate with the intestines of laboratory mice.</title>
        <authorList>
            <person name="Navarre W."/>
            <person name="Wong E."/>
            <person name="Huang K."/>
            <person name="Tropini C."/>
            <person name="Ng K."/>
            <person name="Yu B."/>
        </authorList>
    </citation>
    <scope>NUCLEOTIDE SEQUENCE</scope>
    <source>
        <strain evidence="1">NM04_E33</strain>
    </source>
</reference>